<feature type="transmembrane region" description="Helical" evidence="2">
    <location>
        <begin position="281"/>
        <end position="301"/>
    </location>
</feature>
<dbReference type="InterPro" id="IPR042150">
    <property type="entry name" value="MmRce1-like"/>
</dbReference>
<evidence type="ECO:0000256" key="2">
    <source>
        <dbReference type="SAM" id="Phobius"/>
    </source>
</evidence>
<dbReference type="Proteomes" id="UP001500177">
    <property type="component" value="Unassembled WGS sequence"/>
</dbReference>
<keyword evidence="4" id="KW-0482">Metalloprotease</keyword>
<name>A0ABP4KY55_9MICO</name>
<keyword evidence="2" id="KW-0472">Membrane</keyword>
<comment type="caution">
    <text evidence="4">The sequence shown here is derived from an EMBL/GenBank/DDBJ whole genome shotgun (WGS) entry which is preliminary data.</text>
</comment>
<dbReference type="Pfam" id="PF02517">
    <property type="entry name" value="Rce1-like"/>
    <property type="match status" value="1"/>
</dbReference>
<gene>
    <name evidence="4" type="ORF">GCM10009690_14450</name>
</gene>
<keyword evidence="4" id="KW-0378">Hydrolase</keyword>
<feature type="transmembrane region" description="Helical" evidence="2">
    <location>
        <begin position="341"/>
        <end position="362"/>
    </location>
</feature>
<keyword evidence="2" id="KW-0812">Transmembrane</keyword>
<feature type="transmembrane region" description="Helical" evidence="2">
    <location>
        <begin position="308"/>
        <end position="329"/>
    </location>
</feature>
<feature type="domain" description="CAAX prenyl protease 2/Lysostaphin resistance protein A-like" evidence="3">
    <location>
        <begin position="222"/>
        <end position="320"/>
    </location>
</feature>
<evidence type="ECO:0000313" key="4">
    <source>
        <dbReference type="EMBL" id="GAA1512575.1"/>
    </source>
</evidence>
<protein>
    <submittedName>
        <fullName evidence="4">CPBP family intramembrane metalloprotease</fullName>
    </submittedName>
</protein>
<feature type="compositionally biased region" description="Polar residues" evidence="1">
    <location>
        <begin position="1"/>
        <end position="10"/>
    </location>
</feature>
<dbReference type="PANTHER" id="PTHR35797">
    <property type="entry name" value="PROTEASE-RELATED"/>
    <property type="match status" value="1"/>
</dbReference>
<dbReference type="EMBL" id="BAAALX010000009">
    <property type="protein sequence ID" value="GAA1512575.1"/>
    <property type="molecule type" value="Genomic_DNA"/>
</dbReference>
<keyword evidence="2" id="KW-1133">Transmembrane helix</keyword>
<dbReference type="GO" id="GO:0008237">
    <property type="term" value="F:metallopeptidase activity"/>
    <property type="evidence" value="ECO:0007669"/>
    <property type="project" value="UniProtKB-KW"/>
</dbReference>
<feature type="transmembrane region" description="Helical" evidence="2">
    <location>
        <begin position="156"/>
        <end position="184"/>
    </location>
</feature>
<feature type="transmembrane region" description="Helical" evidence="2">
    <location>
        <begin position="69"/>
        <end position="88"/>
    </location>
</feature>
<proteinExistence type="predicted"/>
<evidence type="ECO:0000256" key="1">
    <source>
        <dbReference type="SAM" id="MobiDB-lite"/>
    </source>
</evidence>
<dbReference type="PANTHER" id="PTHR35797:SF1">
    <property type="entry name" value="PROTEASE"/>
    <property type="match status" value="1"/>
</dbReference>
<feature type="transmembrane region" description="Helical" evidence="2">
    <location>
        <begin position="210"/>
        <end position="230"/>
    </location>
</feature>
<feature type="transmembrane region" description="Helical" evidence="2">
    <location>
        <begin position="103"/>
        <end position="126"/>
    </location>
</feature>
<dbReference type="RefSeq" id="WP_342589757.1">
    <property type="nucleotide sequence ID" value="NZ_BAAALX010000009.1"/>
</dbReference>
<keyword evidence="5" id="KW-1185">Reference proteome</keyword>
<organism evidence="4 5">
    <name type="scientific">Brevibacterium permense</name>
    <dbReference type="NCBI Taxonomy" id="234834"/>
    <lineage>
        <taxon>Bacteria</taxon>
        <taxon>Bacillati</taxon>
        <taxon>Actinomycetota</taxon>
        <taxon>Actinomycetes</taxon>
        <taxon>Micrococcales</taxon>
        <taxon>Brevibacteriaceae</taxon>
        <taxon>Brevibacterium</taxon>
    </lineage>
</organism>
<reference evidence="5" key="1">
    <citation type="journal article" date="2019" name="Int. J. Syst. Evol. Microbiol.">
        <title>The Global Catalogue of Microorganisms (GCM) 10K type strain sequencing project: providing services to taxonomists for standard genome sequencing and annotation.</title>
        <authorList>
            <consortium name="The Broad Institute Genomics Platform"/>
            <consortium name="The Broad Institute Genome Sequencing Center for Infectious Disease"/>
            <person name="Wu L."/>
            <person name="Ma J."/>
        </authorList>
    </citation>
    <scope>NUCLEOTIDE SEQUENCE [LARGE SCALE GENOMIC DNA]</scope>
    <source>
        <strain evidence="5">JCM 13318</strain>
    </source>
</reference>
<keyword evidence="4" id="KW-0645">Protease</keyword>
<dbReference type="InterPro" id="IPR003675">
    <property type="entry name" value="Rce1/LyrA-like_dom"/>
</dbReference>
<feature type="region of interest" description="Disordered" evidence="1">
    <location>
        <begin position="1"/>
        <end position="57"/>
    </location>
</feature>
<evidence type="ECO:0000259" key="3">
    <source>
        <dbReference type="Pfam" id="PF02517"/>
    </source>
</evidence>
<sequence length="385" mass="40590">MNTQTHSQSGFAEATGPAEPSPQSAIQPHPHGTTDSMPGPAASAMDGSHTPTEDVDAKGRPLAVVPARVPWLEIGIFAVTAFGLAWLACLPLWSSEKGIGDPVLLLACGSAMMFTPLIASIIASIVQGRRARARGEGLTSAPRYFGFWPLRPFGRVIWMTVAAFFGIMVLVVCGYLLSAAFGWLSLDLTGLSGFKAQAATLPGMESVPTAAALAVYLGLMLVSSLTKIFVTIGEEFGWRGWLLTSLRPLGTWPALLIIGVVWGLWHAPLILLGYNFDRPDITGMGFMVAGCIAVGILFGWLRLRTASVWPAVFAHAALNGCGTMLLGLFVDAGAQTPDPALVAFLGVAGWIVSAVVIVVLVLTGQFRKQPELGIKKPKVGTEAGL</sequence>
<evidence type="ECO:0000313" key="5">
    <source>
        <dbReference type="Proteomes" id="UP001500177"/>
    </source>
</evidence>
<accession>A0ABP4KY55</accession>
<feature type="transmembrane region" description="Helical" evidence="2">
    <location>
        <begin position="251"/>
        <end position="275"/>
    </location>
</feature>